<dbReference type="Gene3D" id="1.20.58.1610">
    <property type="entry name" value="NADH:ubiquinone/plastoquinone oxidoreductase, chain 3"/>
    <property type="match status" value="1"/>
</dbReference>
<dbReference type="Proteomes" id="UP000736328">
    <property type="component" value="Unassembled WGS sequence"/>
</dbReference>
<proteinExistence type="predicted"/>
<name>A0A933IE78_UNCT6</name>
<evidence type="ECO:0008006" key="4">
    <source>
        <dbReference type="Google" id="ProtNLM"/>
    </source>
</evidence>
<feature type="transmembrane region" description="Helical" evidence="1">
    <location>
        <begin position="6"/>
        <end position="28"/>
    </location>
</feature>
<evidence type="ECO:0000313" key="3">
    <source>
        <dbReference type="Proteomes" id="UP000736328"/>
    </source>
</evidence>
<keyword evidence="1" id="KW-1133">Transmembrane helix</keyword>
<gene>
    <name evidence="2" type="ORF">HY768_11195</name>
</gene>
<evidence type="ECO:0000256" key="1">
    <source>
        <dbReference type="SAM" id="Phobius"/>
    </source>
</evidence>
<organism evidence="2 3">
    <name type="scientific">candidate division TA06 bacterium</name>
    <dbReference type="NCBI Taxonomy" id="2250710"/>
    <lineage>
        <taxon>Bacteria</taxon>
        <taxon>Bacteria division TA06</taxon>
    </lineage>
</organism>
<sequence>MTLLNQWNIILTPFVGFFAFLAISYLIYRMGDVLAPKLKDQGAKLAQYACGEDFPAKKVQVGYKLFFYAALFFTMMHVAALVIATIPGGSLAYALLGIVYLLMITLSVVALLLK</sequence>
<reference evidence="2" key="1">
    <citation type="submission" date="2020-07" db="EMBL/GenBank/DDBJ databases">
        <title>Huge and variable diversity of episymbiotic CPR bacteria and DPANN archaea in groundwater ecosystems.</title>
        <authorList>
            <person name="He C.Y."/>
            <person name="Keren R."/>
            <person name="Whittaker M."/>
            <person name="Farag I.F."/>
            <person name="Doudna J."/>
            <person name="Cate J.H.D."/>
            <person name="Banfield J.F."/>
        </authorList>
    </citation>
    <scope>NUCLEOTIDE SEQUENCE</scope>
    <source>
        <strain evidence="2">NC_groundwater_1520_Pr4_B-0.1um_53_5</strain>
    </source>
</reference>
<accession>A0A933IE78</accession>
<comment type="caution">
    <text evidence="2">The sequence shown here is derived from an EMBL/GenBank/DDBJ whole genome shotgun (WGS) entry which is preliminary data.</text>
</comment>
<keyword evidence="1" id="KW-0472">Membrane</keyword>
<keyword evidence="1" id="KW-0812">Transmembrane</keyword>
<evidence type="ECO:0000313" key="2">
    <source>
        <dbReference type="EMBL" id="MBI4727764.1"/>
    </source>
</evidence>
<protein>
    <recommendedName>
        <fullName evidence="4">NADH-quinone oxidoreductase subunit</fullName>
    </recommendedName>
</protein>
<feature type="transmembrane region" description="Helical" evidence="1">
    <location>
        <begin position="65"/>
        <end position="86"/>
    </location>
</feature>
<dbReference type="InterPro" id="IPR038430">
    <property type="entry name" value="NDAH_ubi_oxred_su3_sf"/>
</dbReference>
<feature type="transmembrane region" description="Helical" evidence="1">
    <location>
        <begin position="92"/>
        <end position="113"/>
    </location>
</feature>
<dbReference type="AlphaFoldDB" id="A0A933IE78"/>
<dbReference type="EMBL" id="JACQXR010000156">
    <property type="protein sequence ID" value="MBI4727764.1"/>
    <property type="molecule type" value="Genomic_DNA"/>
</dbReference>